<evidence type="ECO:0000313" key="3">
    <source>
        <dbReference type="EMBL" id="GHP03233.1"/>
    </source>
</evidence>
<keyword evidence="1" id="KW-0175">Coiled coil</keyword>
<feature type="region of interest" description="Disordered" evidence="2">
    <location>
        <begin position="66"/>
        <end position="90"/>
    </location>
</feature>
<sequence>MVATTRAGRAVHLALKMPSPVKIKAVVSRKKKRVTFGPSEDAATSKKRKTKAAGVMEGLDELARAASASTSANGGAEDSGKKETAEKKRIRSTNKSEFVVVARVKYSGSNYDEPFLKLKHASVHTLTKGQDYYKKNRDYVQHYMCLHNKVGCGFKGKLVHVKETDEVIVSVCGLHDLDAHNKRTAQNGMTSVQKDYVKSKTRSKVHPETIRDRMLEESPSKNLGAYSRLAALESAFYEKAAGSGSPTDALVSSLTALRASLLDAVAEAKQLRDEKEAAVKEVEKLKYQVTHLKRSFYEAANRASEAPPVVGMNSVGC</sequence>
<dbReference type="AlphaFoldDB" id="A0A830H9W9"/>
<comment type="caution">
    <text evidence="3">The sequence shown here is derived from an EMBL/GenBank/DDBJ whole genome shotgun (WGS) entry which is preliminary data.</text>
</comment>
<feature type="coiled-coil region" evidence="1">
    <location>
        <begin position="254"/>
        <end position="288"/>
    </location>
</feature>
<evidence type="ECO:0000313" key="4">
    <source>
        <dbReference type="Proteomes" id="UP000660262"/>
    </source>
</evidence>
<feature type="compositionally biased region" description="Basic and acidic residues" evidence="2">
    <location>
        <begin position="78"/>
        <end position="87"/>
    </location>
</feature>
<name>A0A830H9W9_9CHLO</name>
<accession>A0A830H9W9</accession>
<dbReference type="Proteomes" id="UP000660262">
    <property type="component" value="Unassembled WGS sequence"/>
</dbReference>
<protein>
    <submittedName>
        <fullName evidence="3">Uncharacterized protein</fullName>
    </submittedName>
</protein>
<gene>
    <name evidence="3" type="ORF">PPROV_000198800</name>
</gene>
<reference evidence="3" key="1">
    <citation type="submission" date="2020-10" db="EMBL/GenBank/DDBJ databases">
        <title>Unveiling of a novel bifunctional photoreceptor, Dualchrome1, isolated from a cosmopolitan green alga.</title>
        <authorList>
            <person name="Suzuki S."/>
            <person name="Kawachi M."/>
        </authorList>
    </citation>
    <scope>NUCLEOTIDE SEQUENCE</scope>
    <source>
        <strain evidence="3">NIES 2893</strain>
    </source>
</reference>
<proteinExistence type="predicted"/>
<organism evidence="3 4">
    <name type="scientific">Pycnococcus provasolii</name>
    <dbReference type="NCBI Taxonomy" id="41880"/>
    <lineage>
        <taxon>Eukaryota</taxon>
        <taxon>Viridiplantae</taxon>
        <taxon>Chlorophyta</taxon>
        <taxon>Pseudoscourfieldiophyceae</taxon>
        <taxon>Pseudoscourfieldiales</taxon>
        <taxon>Pycnococcaceae</taxon>
        <taxon>Pycnococcus</taxon>
    </lineage>
</organism>
<evidence type="ECO:0000256" key="1">
    <source>
        <dbReference type="SAM" id="Coils"/>
    </source>
</evidence>
<dbReference type="EMBL" id="BNJQ01000005">
    <property type="protein sequence ID" value="GHP03233.1"/>
    <property type="molecule type" value="Genomic_DNA"/>
</dbReference>
<keyword evidence="4" id="KW-1185">Reference proteome</keyword>
<evidence type="ECO:0000256" key="2">
    <source>
        <dbReference type="SAM" id="MobiDB-lite"/>
    </source>
</evidence>